<keyword evidence="1" id="KW-0812">Transmembrane</keyword>
<organism evidence="2 3">
    <name type="scientific">Herbiconiux moechotypicola</name>
    <dbReference type="NCBI Taxonomy" id="637393"/>
    <lineage>
        <taxon>Bacteria</taxon>
        <taxon>Bacillati</taxon>
        <taxon>Actinomycetota</taxon>
        <taxon>Actinomycetes</taxon>
        <taxon>Micrococcales</taxon>
        <taxon>Microbacteriaceae</taxon>
        <taxon>Herbiconiux</taxon>
    </lineage>
</organism>
<feature type="transmembrane region" description="Helical" evidence="1">
    <location>
        <begin position="56"/>
        <end position="77"/>
    </location>
</feature>
<proteinExistence type="predicted"/>
<reference evidence="2 3" key="1">
    <citation type="journal article" date="2019" name="Int. J. Syst. Evol. Microbiol.">
        <title>The Global Catalogue of Microorganisms (GCM) 10K type strain sequencing project: providing services to taxonomists for standard genome sequencing and annotation.</title>
        <authorList>
            <consortium name="The Broad Institute Genomics Platform"/>
            <consortium name="The Broad Institute Genome Sequencing Center for Infectious Disease"/>
            <person name="Wu L."/>
            <person name="Ma J."/>
        </authorList>
    </citation>
    <scope>NUCLEOTIDE SEQUENCE [LARGE SCALE GENOMIC DNA]</scope>
    <source>
        <strain evidence="2 3">JCM 16117</strain>
    </source>
</reference>
<name>A0ABN3DX90_9MICO</name>
<dbReference type="EMBL" id="BAAAQY010000010">
    <property type="protein sequence ID" value="GAA2243445.1"/>
    <property type="molecule type" value="Genomic_DNA"/>
</dbReference>
<comment type="caution">
    <text evidence="2">The sequence shown here is derived from an EMBL/GenBank/DDBJ whole genome shotgun (WGS) entry which is preliminary data.</text>
</comment>
<keyword evidence="3" id="KW-1185">Reference proteome</keyword>
<dbReference type="Proteomes" id="UP001500929">
    <property type="component" value="Unassembled WGS sequence"/>
</dbReference>
<evidence type="ECO:0000313" key="2">
    <source>
        <dbReference type="EMBL" id="GAA2243445.1"/>
    </source>
</evidence>
<protein>
    <submittedName>
        <fullName evidence="2">Uncharacterized protein</fullName>
    </submittedName>
</protein>
<accession>A0ABN3DX90</accession>
<keyword evidence="1" id="KW-0472">Membrane</keyword>
<feature type="transmembrane region" description="Helical" evidence="1">
    <location>
        <begin position="31"/>
        <end position="50"/>
    </location>
</feature>
<sequence>MPSGTHPDEGAFDVTTVLWPEAPVRELPKKLAGALFVLFWAAALALWIIAPNIVDPRLGAFLIDTGIVLASVGFAGTQMSSLKAFRNALIASVVAIALFALGDFGEILALSYFLRVFVPFIALLSSIYAVVGRVKVWYN</sequence>
<gene>
    <name evidence="2" type="ORF">GCM10009851_30850</name>
</gene>
<evidence type="ECO:0000256" key="1">
    <source>
        <dbReference type="SAM" id="Phobius"/>
    </source>
</evidence>
<keyword evidence="1" id="KW-1133">Transmembrane helix</keyword>
<feature type="transmembrane region" description="Helical" evidence="1">
    <location>
        <begin position="107"/>
        <end position="131"/>
    </location>
</feature>
<evidence type="ECO:0000313" key="3">
    <source>
        <dbReference type="Proteomes" id="UP001500929"/>
    </source>
</evidence>
<feature type="transmembrane region" description="Helical" evidence="1">
    <location>
        <begin position="84"/>
        <end position="101"/>
    </location>
</feature>